<evidence type="ECO:0000313" key="1">
    <source>
        <dbReference type="EMBL" id="KAJ9074065.1"/>
    </source>
</evidence>
<comment type="caution">
    <text evidence="1">The sequence shown here is derived from an EMBL/GenBank/DDBJ whole genome shotgun (WGS) entry which is preliminary data.</text>
</comment>
<organism evidence="1 2">
    <name type="scientific">Entomophthora muscae</name>
    <dbReference type="NCBI Taxonomy" id="34485"/>
    <lineage>
        <taxon>Eukaryota</taxon>
        <taxon>Fungi</taxon>
        <taxon>Fungi incertae sedis</taxon>
        <taxon>Zoopagomycota</taxon>
        <taxon>Entomophthoromycotina</taxon>
        <taxon>Entomophthoromycetes</taxon>
        <taxon>Entomophthorales</taxon>
        <taxon>Entomophthoraceae</taxon>
        <taxon>Entomophthora</taxon>
    </lineage>
</organism>
<reference evidence="1" key="1">
    <citation type="submission" date="2022-04" db="EMBL/GenBank/DDBJ databases">
        <title>Genome of the entomopathogenic fungus Entomophthora muscae.</title>
        <authorList>
            <person name="Elya C."/>
            <person name="Lovett B.R."/>
            <person name="Lee E."/>
            <person name="Macias A.M."/>
            <person name="Hajek A.E."/>
            <person name="De Bivort B.L."/>
            <person name="Kasson M.T."/>
            <person name="De Fine Licht H.H."/>
            <person name="Stajich J.E."/>
        </authorList>
    </citation>
    <scope>NUCLEOTIDE SEQUENCE</scope>
    <source>
        <strain evidence="1">Berkeley</strain>
    </source>
</reference>
<protein>
    <submittedName>
        <fullName evidence="1">Uncharacterized protein</fullName>
    </submittedName>
</protein>
<dbReference type="EMBL" id="QTSX02002872">
    <property type="protein sequence ID" value="KAJ9074065.1"/>
    <property type="molecule type" value="Genomic_DNA"/>
</dbReference>
<sequence>MRMQGCKGHRKKCQSVMNVLVNILDNNLSAFKEAEIIAPLVFSETPKENGQSTIDNVDSKRFVTKISDVSYNFELEDSQCLVSGFLLSVSSVVPVKVSSLLSSCCGDEFSPGLSGKDV</sequence>
<accession>A0ACC2TH92</accession>
<evidence type="ECO:0000313" key="2">
    <source>
        <dbReference type="Proteomes" id="UP001165960"/>
    </source>
</evidence>
<dbReference type="Proteomes" id="UP001165960">
    <property type="component" value="Unassembled WGS sequence"/>
</dbReference>
<name>A0ACC2TH92_9FUNG</name>
<keyword evidence="2" id="KW-1185">Reference proteome</keyword>
<gene>
    <name evidence="1" type="ORF">DSO57_1009934</name>
</gene>
<proteinExistence type="predicted"/>